<comment type="caution">
    <text evidence="1">The sequence shown here is derived from an EMBL/GenBank/DDBJ whole genome shotgun (WGS) entry which is preliminary data.</text>
</comment>
<keyword evidence="2" id="KW-1185">Reference proteome</keyword>
<evidence type="ECO:0000313" key="2">
    <source>
        <dbReference type="Proteomes" id="UP001374584"/>
    </source>
</evidence>
<evidence type="ECO:0000313" key="1">
    <source>
        <dbReference type="EMBL" id="KAK7347545.1"/>
    </source>
</evidence>
<reference evidence="1 2" key="1">
    <citation type="submission" date="2024-01" db="EMBL/GenBank/DDBJ databases">
        <title>The genomes of 5 underutilized Papilionoideae crops provide insights into root nodulation and disease resistanc.</title>
        <authorList>
            <person name="Jiang F."/>
        </authorList>
    </citation>
    <scope>NUCLEOTIDE SEQUENCE [LARGE SCALE GENOMIC DNA]</scope>
    <source>
        <strain evidence="1">JINMINGXINNONG_FW02</strain>
        <tissue evidence="1">Leaves</tissue>
    </source>
</reference>
<gene>
    <name evidence="1" type="ORF">VNO80_22078</name>
</gene>
<dbReference type="AlphaFoldDB" id="A0AAN9M3G5"/>
<dbReference type="EMBL" id="JAYMYR010000008">
    <property type="protein sequence ID" value="KAK7347545.1"/>
    <property type="molecule type" value="Genomic_DNA"/>
</dbReference>
<name>A0AAN9M3G5_PHACN</name>
<sequence>MFSICYKREVMNVSVGDMGSRESDVVGATSKSREALTQVQQESRLSLQFVNTALAFDDWFECPCLSPSSVAGELFGFRGD</sequence>
<accession>A0AAN9M3G5</accession>
<dbReference type="Proteomes" id="UP001374584">
    <property type="component" value="Unassembled WGS sequence"/>
</dbReference>
<organism evidence="1 2">
    <name type="scientific">Phaseolus coccineus</name>
    <name type="common">Scarlet runner bean</name>
    <name type="synonym">Phaseolus multiflorus</name>
    <dbReference type="NCBI Taxonomy" id="3886"/>
    <lineage>
        <taxon>Eukaryota</taxon>
        <taxon>Viridiplantae</taxon>
        <taxon>Streptophyta</taxon>
        <taxon>Embryophyta</taxon>
        <taxon>Tracheophyta</taxon>
        <taxon>Spermatophyta</taxon>
        <taxon>Magnoliopsida</taxon>
        <taxon>eudicotyledons</taxon>
        <taxon>Gunneridae</taxon>
        <taxon>Pentapetalae</taxon>
        <taxon>rosids</taxon>
        <taxon>fabids</taxon>
        <taxon>Fabales</taxon>
        <taxon>Fabaceae</taxon>
        <taxon>Papilionoideae</taxon>
        <taxon>50 kb inversion clade</taxon>
        <taxon>NPAAA clade</taxon>
        <taxon>indigoferoid/millettioid clade</taxon>
        <taxon>Phaseoleae</taxon>
        <taxon>Phaseolus</taxon>
    </lineage>
</organism>
<protein>
    <submittedName>
        <fullName evidence="1">Uncharacterized protein</fullName>
    </submittedName>
</protein>
<proteinExistence type="predicted"/>